<evidence type="ECO:0000313" key="2">
    <source>
        <dbReference type="EMBL" id="BDN94976.1"/>
    </source>
</evidence>
<dbReference type="InterPro" id="IPR024684">
    <property type="entry name" value="Tscrpt_act_PerC/SfV_Orf40"/>
</dbReference>
<proteinExistence type="predicted"/>
<organism evidence="2 3">
    <name type="scientific">Citrobacter braakii</name>
    <dbReference type="NCBI Taxonomy" id="57706"/>
    <lineage>
        <taxon>Bacteria</taxon>
        <taxon>Pseudomonadati</taxon>
        <taxon>Pseudomonadota</taxon>
        <taxon>Gammaproteobacteria</taxon>
        <taxon>Enterobacterales</taxon>
        <taxon>Enterobacteriaceae</taxon>
        <taxon>Citrobacter</taxon>
        <taxon>Citrobacter freundii complex</taxon>
    </lineage>
</organism>
<accession>A0AAD1KXM9</accession>
<reference evidence="2" key="1">
    <citation type="submission" date="2022-07" db="EMBL/GenBank/DDBJ databases">
        <title>Complete genome sequence of carbapenem-resistant Citrobacter spp. in Japan.</title>
        <authorList>
            <person name="Maehana S."/>
            <person name="Suzuki M."/>
            <person name="Kitasato H."/>
        </authorList>
    </citation>
    <scope>NUCLEOTIDE SEQUENCE</scope>
    <source>
        <strain evidence="2">KAM621</strain>
    </source>
</reference>
<evidence type="ECO:0000313" key="3">
    <source>
        <dbReference type="Proteomes" id="UP001058317"/>
    </source>
</evidence>
<dbReference type="Proteomes" id="UP001058317">
    <property type="component" value="Chromosome"/>
</dbReference>
<dbReference type="Pfam" id="PF06069">
    <property type="entry name" value="PerC"/>
    <property type="match status" value="1"/>
</dbReference>
<dbReference type="AlphaFoldDB" id="A0AAD1KXM9"/>
<sequence>MVNDRKAEELEAKGLYRRAATRWQEVMMLCAEDDDREWVKQRRDTCLTNVKRPPVKTDDYGDLHKAVTETQNRMGIAQPNGNAFRLNGGKKQRQPTSGGDGSQ</sequence>
<protein>
    <submittedName>
        <fullName evidence="2">PerC transcriptional activator</fullName>
    </submittedName>
</protein>
<name>A0AAD1KXM9_CITBR</name>
<dbReference type="EMBL" id="AP026382">
    <property type="protein sequence ID" value="BDN94976.1"/>
    <property type="molecule type" value="Genomic_DNA"/>
</dbReference>
<gene>
    <name evidence="2" type="ORF">KAM621c_00810</name>
</gene>
<feature type="region of interest" description="Disordered" evidence="1">
    <location>
        <begin position="72"/>
        <end position="103"/>
    </location>
</feature>
<evidence type="ECO:0000256" key="1">
    <source>
        <dbReference type="SAM" id="MobiDB-lite"/>
    </source>
</evidence>
<dbReference type="RefSeq" id="WP_326978069.1">
    <property type="nucleotide sequence ID" value="NZ_AP026382.1"/>
</dbReference>